<name>A0A916LKG4_KRYT1</name>
<comment type="caution">
    <text evidence="2">The sequence shown here is derived from an EMBL/GenBank/DDBJ whole genome shotgun (WGS) entry which is preliminary data.</text>
</comment>
<protein>
    <submittedName>
        <fullName evidence="2">Uncharacterized protein</fullName>
    </submittedName>
</protein>
<dbReference type="Proteomes" id="UP000243105">
    <property type="component" value="Unassembled WGS sequence"/>
</dbReference>
<dbReference type="RefSeq" id="WP_143713730.1">
    <property type="nucleotide sequence ID" value="NZ_CZVV01000121.1"/>
</dbReference>
<evidence type="ECO:0000256" key="1">
    <source>
        <dbReference type="SAM" id="SignalP"/>
    </source>
</evidence>
<sequence length="95" mass="10103">MRFRTLILLLALFFTIAHSGDDKSNVRGLGMAGATTATSRTIDAIGINPALLAYMGIAKGSEIKGRIIDAETKQPVPGAQITIKKLNLTSRANFS</sequence>
<feature type="non-terminal residue" evidence="2">
    <location>
        <position position="95"/>
    </location>
</feature>
<keyword evidence="1" id="KW-0732">Signal</keyword>
<evidence type="ECO:0000313" key="2">
    <source>
        <dbReference type="EMBL" id="CUT04481.1"/>
    </source>
</evidence>
<reference evidence="2 3" key="1">
    <citation type="submission" date="2015-11" db="EMBL/GenBank/DDBJ databases">
        <authorList>
            <person name="Varghese N."/>
        </authorList>
    </citation>
    <scope>NUCLEOTIDE SEQUENCE [LARGE SCALE GENOMIC DNA]</scope>
    <source>
        <strain evidence="2 3">JGI-25</strain>
    </source>
</reference>
<dbReference type="EMBL" id="CZVV01000121">
    <property type="protein sequence ID" value="CUT04481.1"/>
    <property type="molecule type" value="Genomic_DNA"/>
</dbReference>
<feature type="chain" id="PRO_5037595991" evidence="1">
    <location>
        <begin position="20"/>
        <end position="95"/>
    </location>
</feature>
<organism evidence="2 3">
    <name type="scientific">Kryptobacter tengchongensis</name>
    <dbReference type="NCBI Taxonomy" id="1643429"/>
    <lineage>
        <taxon>Bacteria</taxon>
        <taxon>Pseudomonadati</taxon>
        <taxon>Candidatus Kryptoniota</taxon>
        <taxon>Candidatus Kryptobacter</taxon>
    </lineage>
</organism>
<gene>
    <name evidence="2" type="ORF">JGI25_01425</name>
</gene>
<proteinExistence type="predicted"/>
<feature type="signal peptide" evidence="1">
    <location>
        <begin position="1"/>
        <end position="19"/>
    </location>
</feature>
<dbReference type="AlphaFoldDB" id="A0A916LKG4"/>
<evidence type="ECO:0000313" key="3">
    <source>
        <dbReference type="Proteomes" id="UP000243105"/>
    </source>
</evidence>
<accession>A0A916LKG4</accession>